<reference evidence="3" key="1">
    <citation type="submission" date="2016-10" db="EMBL/GenBank/DDBJ databases">
        <authorList>
            <person name="Varghese N."/>
            <person name="Submissions S."/>
        </authorList>
    </citation>
    <scope>NUCLEOTIDE SEQUENCE [LARGE SCALE GENOMIC DNA]</scope>
    <source>
        <strain evidence="3">DSM 24956</strain>
    </source>
</reference>
<evidence type="ECO:0000313" key="2">
    <source>
        <dbReference type="EMBL" id="SDX18618.1"/>
    </source>
</evidence>
<protein>
    <submittedName>
        <fullName evidence="2">Uroporphyrinogen decarboxylase</fullName>
    </submittedName>
</protein>
<dbReference type="Proteomes" id="UP000199595">
    <property type="component" value="Unassembled WGS sequence"/>
</dbReference>
<dbReference type="GO" id="GO:0006779">
    <property type="term" value="P:porphyrin-containing compound biosynthetic process"/>
    <property type="evidence" value="ECO:0007669"/>
    <property type="project" value="InterPro"/>
</dbReference>
<dbReference type="STRING" id="762486.SAMN05444411_103304"/>
<name>A0A1H2ZNS7_9FLAO</name>
<dbReference type="EMBL" id="FNNJ01000003">
    <property type="protein sequence ID" value="SDX18618.1"/>
    <property type="molecule type" value="Genomic_DNA"/>
</dbReference>
<dbReference type="PANTHER" id="PTHR47099">
    <property type="entry name" value="METHYLCOBAMIDE:COM METHYLTRANSFERASE MTBA"/>
    <property type="match status" value="1"/>
</dbReference>
<dbReference type="OrthoDB" id="9815759at2"/>
<dbReference type="PANTHER" id="PTHR47099:SF1">
    <property type="entry name" value="METHYLCOBAMIDE:COM METHYLTRANSFERASE MTBA"/>
    <property type="match status" value="1"/>
</dbReference>
<dbReference type="GO" id="GO:0004853">
    <property type="term" value="F:uroporphyrinogen decarboxylase activity"/>
    <property type="evidence" value="ECO:0007669"/>
    <property type="project" value="InterPro"/>
</dbReference>
<evidence type="ECO:0000259" key="1">
    <source>
        <dbReference type="Pfam" id="PF01208"/>
    </source>
</evidence>
<organism evidence="2 3">
    <name type="scientific">Lutibacter oricola</name>
    <dbReference type="NCBI Taxonomy" id="762486"/>
    <lineage>
        <taxon>Bacteria</taxon>
        <taxon>Pseudomonadati</taxon>
        <taxon>Bacteroidota</taxon>
        <taxon>Flavobacteriia</taxon>
        <taxon>Flavobacteriales</taxon>
        <taxon>Flavobacteriaceae</taxon>
        <taxon>Lutibacter</taxon>
    </lineage>
</organism>
<dbReference type="Gene3D" id="3.20.20.210">
    <property type="match status" value="1"/>
</dbReference>
<gene>
    <name evidence="2" type="ORF">SAMN05444411_103304</name>
</gene>
<evidence type="ECO:0000313" key="3">
    <source>
        <dbReference type="Proteomes" id="UP000199595"/>
    </source>
</evidence>
<dbReference type="InterPro" id="IPR038071">
    <property type="entry name" value="UROD/MetE-like_sf"/>
</dbReference>
<accession>A0A1H2ZNS7</accession>
<sequence>MTKREIIKMVLNHEKPPYVPWSFKFTKEPKEMLQEYYKTDDLDVILGNHILNLGSDIGFFDEVKKDHFQDVFGVVWDRSVDKDIGMPVEDIIKEPTIEGLEFPDPHDPRFFANIESEIEKKPDLFRVFQIGFSLYERAWSMRGMENLLMDFYMYPDFVHALFEKIADYNIAQIDKALEYDVDAVYFGDDWGQQHGLIMGADLWHEFMYPQIKRMYKRVKDAGKKVMIHSCGDVDELFPSLIEAGLNCFNPFQPEVMDVHEIHNDYLGKLCFHGGLSMQKTLPFGTPEEVREESLKLIEMGKKGGYIFSPSHSVESDTTLENILTFIEVAQSQLKEKELA</sequence>
<dbReference type="SUPFAM" id="SSF51726">
    <property type="entry name" value="UROD/MetE-like"/>
    <property type="match status" value="1"/>
</dbReference>
<dbReference type="RefSeq" id="WP_090122659.1">
    <property type="nucleotide sequence ID" value="NZ_FNNJ01000003.1"/>
</dbReference>
<dbReference type="Pfam" id="PF01208">
    <property type="entry name" value="URO-D"/>
    <property type="match status" value="1"/>
</dbReference>
<proteinExistence type="predicted"/>
<dbReference type="InterPro" id="IPR000257">
    <property type="entry name" value="Uroporphyrinogen_deCOase"/>
</dbReference>
<dbReference type="InterPro" id="IPR052024">
    <property type="entry name" value="Methanogen_methyltrans"/>
</dbReference>
<feature type="domain" description="Uroporphyrinogen decarboxylase (URO-D)" evidence="1">
    <location>
        <begin position="141"/>
        <end position="330"/>
    </location>
</feature>
<dbReference type="AlphaFoldDB" id="A0A1H2ZNS7"/>
<keyword evidence="3" id="KW-1185">Reference proteome</keyword>